<accession>A0A194RHL7</accession>
<gene>
    <name evidence="2" type="ORF">RR48_13790</name>
</gene>
<reference evidence="2 3" key="1">
    <citation type="journal article" date="2015" name="Nat. Commun.">
        <title>Outbred genome sequencing and CRISPR/Cas9 gene editing in butterflies.</title>
        <authorList>
            <person name="Li X."/>
            <person name="Fan D."/>
            <person name="Zhang W."/>
            <person name="Liu G."/>
            <person name="Zhang L."/>
            <person name="Zhao L."/>
            <person name="Fang X."/>
            <person name="Chen L."/>
            <person name="Dong Y."/>
            <person name="Chen Y."/>
            <person name="Ding Y."/>
            <person name="Zhao R."/>
            <person name="Feng M."/>
            <person name="Zhu Y."/>
            <person name="Feng Y."/>
            <person name="Jiang X."/>
            <person name="Zhu D."/>
            <person name="Xiang H."/>
            <person name="Feng X."/>
            <person name="Li S."/>
            <person name="Wang J."/>
            <person name="Zhang G."/>
            <person name="Kronforst M.R."/>
            <person name="Wang W."/>
        </authorList>
    </citation>
    <scope>NUCLEOTIDE SEQUENCE [LARGE SCALE GENOMIC DNA]</scope>
    <source>
        <strain evidence="2">Ya'a_city_454_Pm</strain>
        <tissue evidence="2">Whole body</tissue>
    </source>
</reference>
<name>A0A194RHL7_PAPMA</name>
<dbReference type="Proteomes" id="UP000053240">
    <property type="component" value="Unassembled WGS sequence"/>
</dbReference>
<organism evidence="2 3">
    <name type="scientific">Papilio machaon</name>
    <name type="common">Old World swallowtail butterfly</name>
    <dbReference type="NCBI Taxonomy" id="76193"/>
    <lineage>
        <taxon>Eukaryota</taxon>
        <taxon>Metazoa</taxon>
        <taxon>Ecdysozoa</taxon>
        <taxon>Arthropoda</taxon>
        <taxon>Hexapoda</taxon>
        <taxon>Insecta</taxon>
        <taxon>Pterygota</taxon>
        <taxon>Neoptera</taxon>
        <taxon>Endopterygota</taxon>
        <taxon>Lepidoptera</taxon>
        <taxon>Glossata</taxon>
        <taxon>Ditrysia</taxon>
        <taxon>Papilionoidea</taxon>
        <taxon>Papilionidae</taxon>
        <taxon>Papilioninae</taxon>
        <taxon>Papilio</taxon>
    </lineage>
</organism>
<dbReference type="InParanoid" id="A0A194RHL7"/>
<evidence type="ECO:0000256" key="1">
    <source>
        <dbReference type="SAM" id="MobiDB-lite"/>
    </source>
</evidence>
<dbReference type="AlphaFoldDB" id="A0A194RHL7"/>
<sequence length="53" mass="6169">MEICKENGVVIMTSFVDQVCWDLQCNVNRPPCTRRRRVRSCPQPSRYVPSPSE</sequence>
<evidence type="ECO:0000313" key="2">
    <source>
        <dbReference type="EMBL" id="KPJ16934.1"/>
    </source>
</evidence>
<protein>
    <submittedName>
        <fullName evidence="2">Uncharacterized protein</fullName>
    </submittedName>
</protein>
<keyword evidence="3" id="KW-1185">Reference proteome</keyword>
<proteinExistence type="predicted"/>
<feature type="region of interest" description="Disordered" evidence="1">
    <location>
        <begin position="34"/>
        <end position="53"/>
    </location>
</feature>
<evidence type="ECO:0000313" key="3">
    <source>
        <dbReference type="Proteomes" id="UP000053240"/>
    </source>
</evidence>
<dbReference type="EMBL" id="KQ460205">
    <property type="protein sequence ID" value="KPJ16934.1"/>
    <property type="molecule type" value="Genomic_DNA"/>
</dbReference>